<evidence type="ECO:0000313" key="6">
    <source>
        <dbReference type="EMBL" id="GAA4785040.1"/>
    </source>
</evidence>
<dbReference type="PANTHER" id="PTHR33154:SF33">
    <property type="entry name" value="TRANSCRIPTIONAL REPRESSOR SDPR"/>
    <property type="match status" value="1"/>
</dbReference>
<dbReference type="NCBIfam" id="NF033788">
    <property type="entry name" value="HTH_metalloreg"/>
    <property type="match status" value="1"/>
</dbReference>
<dbReference type="Proteomes" id="UP001499959">
    <property type="component" value="Unassembled WGS sequence"/>
</dbReference>
<accession>A0ABP9ARL3</accession>
<evidence type="ECO:0000259" key="5">
    <source>
        <dbReference type="PROSITE" id="PS50987"/>
    </source>
</evidence>
<dbReference type="CDD" id="cd00090">
    <property type="entry name" value="HTH_ARSR"/>
    <property type="match status" value="1"/>
</dbReference>
<reference evidence="7" key="1">
    <citation type="journal article" date="2019" name="Int. J. Syst. Evol. Microbiol.">
        <title>The Global Catalogue of Microorganisms (GCM) 10K type strain sequencing project: providing services to taxonomists for standard genome sequencing and annotation.</title>
        <authorList>
            <consortium name="The Broad Institute Genomics Platform"/>
            <consortium name="The Broad Institute Genome Sequencing Center for Infectious Disease"/>
            <person name="Wu L."/>
            <person name="Ma J."/>
        </authorList>
    </citation>
    <scope>NUCLEOTIDE SEQUENCE [LARGE SCALE GENOMIC DNA]</scope>
    <source>
        <strain evidence="7">JCM 18204</strain>
    </source>
</reference>
<feature type="region of interest" description="Disordered" evidence="4">
    <location>
        <begin position="90"/>
        <end position="128"/>
    </location>
</feature>
<feature type="domain" description="HTH arsR-type" evidence="5">
    <location>
        <begin position="1"/>
        <end position="87"/>
    </location>
</feature>
<name>A0ABP9ARL3_9GAMM</name>
<protein>
    <submittedName>
        <fullName evidence="6">Metalloregulator ArsR/SmtB family transcription factor</fullName>
    </submittedName>
</protein>
<dbReference type="SUPFAM" id="SSF46785">
    <property type="entry name" value="Winged helix' DNA-binding domain"/>
    <property type="match status" value="1"/>
</dbReference>
<keyword evidence="2" id="KW-0238">DNA-binding</keyword>
<evidence type="ECO:0000256" key="3">
    <source>
        <dbReference type="ARBA" id="ARBA00023163"/>
    </source>
</evidence>
<keyword evidence="3" id="KW-0804">Transcription</keyword>
<evidence type="ECO:0000256" key="2">
    <source>
        <dbReference type="ARBA" id="ARBA00023125"/>
    </source>
</evidence>
<sequence length="128" mass="14231">MDRVFEALSSTPRRRILAYLNGGELTAGDIASRFDFSKPALSAHLRILEDAGLITREKRGQYVYFQLVPDRLANTVFAWVSELCPQGRPLKRESRARAKAANTPPVAGEPTDDMHAPDKHAPDMEEPA</sequence>
<dbReference type="InterPro" id="IPR051081">
    <property type="entry name" value="HTH_MetalResp_TranReg"/>
</dbReference>
<evidence type="ECO:0000256" key="1">
    <source>
        <dbReference type="ARBA" id="ARBA00023015"/>
    </source>
</evidence>
<evidence type="ECO:0000313" key="7">
    <source>
        <dbReference type="Proteomes" id="UP001499959"/>
    </source>
</evidence>
<keyword evidence="1" id="KW-0805">Transcription regulation</keyword>
<dbReference type="InterPro" id="IPR011991">
    <property type="entry name" value="ArsR-like_HTH"/>
</dbReference>
<keyword evidence="7" id="KW-1185">Reference proteome</keyword>
<comment type="caution">
    <text evidence="6">The sequence shown here is derived from an EMBL/GenBank/DDBJ whole genome shotgun (WGS) entry which is preliminary data.</text>
</comment>
<dbReference type="EMBL" id="BAABJE010000001">
    <property type="protein sequence ID" value="GAA4785040.1"/>
    <property type="molecule type" value="Genomic_DNA"/>
</dbReference>
<dbReference type="SMART" id="SM00418">
    <property type="entry name" value="HTH_ARSR"/>
    <property type="match status" value="1"/>
</dbReference>
<organism evidence="6 7">
    <name type="scientific">Lysobacter hankyongensis</name>
    <dbReference type="NCBI Taxonomy" id="1176535"/>
    <lineage>
        <taxon>Bacteria</taxon>
        <taxon>Pseudomonadati</taxon>
        <taxon>Pseudomonadota</taxon>
        <taxon>Gammaproteobacteria</taxon>
        <taxon>Lysobacterales</taxon>
        <taxon>Lysobacteraceae</taxon>
        <taxon>Lysobacter</taxon>
    </lineage>
</organism>
<dbReference type="InterPro" id="IPR001845">
    <property type="entry name" value="HTH_ArsR_DNA-bd_dom"/>
</dbReference>
<dbReference type="Pfam" id="PF01022">
    <property type="entry name" value="HTH_5"/>
    <property type="match status" value="1"/>
</dbReference>
<gene>
    <name evidence="6" type="ORF">GCM10023307_07170</name>
</gene>
<evidence type="ECO:0000256" key="4">
    <source>
        <dbReference type="SAM" id="MobiDB-lite"/>
    </source>
</evidence>
<proteinExistence type="predicted"/>
<dbReference type="InterPro" id="IPR036390">
    <property type="entry name" value="WH_DNA-bd_sf"/>
</dbReference>
<dbReference type="PROSITE" id="PS50987">
    <property type="entry name" value="HTH_ARSR_2"/>
    <property type="match status" value="1"/>
</dbReference>
<dbReference type="InterPro" id="IPR036388">
    <property type="entry name" value="WH-like_DNA-bd_sf"/>
</dbReference>
<dbReference type="PANTHER" id="PTHR33154">
    <property type="entry name" value="TRANSCRIPTIONAL REGULATOR, ARSR FAMILY"/>
    <property type="match status" value="1"/>
</dbReference>
<dbReference type="PRINTS" id="PR00778">
    <property type="entry name" value="HTHARSR"/>
</dbReference>
<feature type="compositionally biased region" description="Basic and acidic residues" evidence="4">
    <location>
        <begin position="112"/>
        <end position="128"/>
    </location>
</feature>
<dbReference type="Gene3D" id="1.10.10.10">
    <property type="entry name" value="Winged helix-like DNA-binding domain superfamily/Winged helix DNA-binding domain"/>
    <property type="match status" value="1"/>
</dbReference>